<keyword evidence="2 4" id="KW-0442">Lipid degradation</keyword>
<dbReference type="InterPro" id="IPR050301">
    <property type="entry name" value="NTE"/>
</dbReference>
<dbReference type="EMBL" id="JAMFMB010000022">
    <property type="protein sequence ID" value="MCL6285127.1"/>
    <property type="molecule type" value="Genomic_DNA"/>
</dbReference>
<keyword evidence="3 4" id="KW-0443">Lipid metabolism</keyword>
<evidence type="ECO:0000313" key="7">
    <source>
        <dbReference type="Proteomes" id="UP001203880"/>
    </source>
</evidence>
<organism evidence="6 7">
    <name type="scientific">Ruegeria spongiae</name>
    <dbReference type="NCBI Taxonomy" id="2942209"/>
    <lineage>
        <taxon>Bacteria</taxon>
        <taxon>Pseudomonadati</taxon>
        <taxon>Pseudomonadota</taxon>
        <taxon>Alphaproteobacteria</taxon>
        <taxon>Rhodobacterales</taxon>
        <taxon>Roseobacteraceae</taxon>
        <taxon>Ruegeria</taxon>
    </lineage>
</organism>
<feature type="short sequence motif" description="DGA/G" evidence="4">
    <location>
        <begin position="262"/>
        <end position="264"/>
    </location>
</feature>
<evidence type="ECO:0000259" key="5">
    <source>
        <dbReference type="PROSITE" id="PS51635"/>
    </source>
</evidence>
<dbReference type="PANTHER" id="PTHR14226:SF74">
    <property type="entry name" value="BLR4684 PROTEIN"/>
    <property type="match status" value="1"/>
</dbReference>
<evidence type="ECO:0000313" key="6">
    <source>
        <dbReference type="EMBL" id="MCL6285127.1"/>
    </source>
</evidence>
<dbReference type="InterPro" id="IPR016035">
    <property type="entry name" value="Acyl_Trfase/lysoPLipase"/>
</dbReference>
<accession>A0ABT0Q5P8</accession>
<evidence type="ECO:0000256" key="2">
    <source>
        <dbReference type="ARBA" id="ARBA00022963"/>
    </source>
</evidence>
<dbReference type="Proteomes" id="UP001203880">
    <property type="component" value="Unassembled WGS sequence"/>
</dbReference>
<feature type="domain" description="PNPLA" evidence="5">
    <location>
        <begin position="83"/>
        <end position="275"/>
    </location>
</feature>
<dbReference type="Gene3D" id="3.40.1090.10">
    <property type="entry name" value="Cytosolic phospholipase A2 catalytic domain"/>
    <property type="match status" value="1"/>
</dbReference>
<dbReference type="PANTHER" id="PTHR14226">
    <property type="entry name" value="NEUROPATHY TARGET ESTERASE/SWISS CHEESE D.MELANOGASTER"/>
    <property type="match status" value="1"/>
</dbReference>
<proteinExistence type="predicted"/>
<evidence type="ECO:0000256" key="3">
    <source>
        <dbReference type="ARBA" id="ARBA00023098"/>
    </source>
</evidence>
<reference evidence="6" key="1">
    <citation type="submission" date="2022-05" db="EMBL/GenBank/DDBJ databases">
        <authorList>
            <person name="Park J.-S."/>
        </authorList>
    </citation>
    <scope>NUCLEOTIDE SEQUENCE</scope>
    <source>
        <strain evidence="6">2012CJ41-6</strain>
    </source>
</reference>
<evidence type="ECO:0000256" key="1">
    <source>
        <dbReference type="ARBA" id="ARBA00022801"/>
    </source>
</evidence>
<feature type="active site" description="Proton acceptor" evidence="4">
    <location>
        <position position="262"/>
    </location>
</feature>
<dbReference type="InterPro" id="IPR002641">
    <property type="entry name" value="PNPLA_dom"/>
</dbReference>
<comment type="caution">
    <text evidence="6">The sequence shown here is derived from an EMBL/GenBank/DDBJ whole genome shotgun (WGS) entry which is preliminary data.</text>
</comment>
<name>A0ABT0Q5P8_9RHOB</name>
<dbReference type="RefSeq" id="WP_249711616.1">
    <property type="nucleotide sequence ID" value="NZ_JAMFMB010000022.1"/>
</dbReference>
<dbReference type="PROSITE" id="PS51257">
    <property type="entry name" value="PROKAR_LIPOPROTEIN"/>
    <property type="match status" value="1"/>
</dbReference>
<gene>
    <name evidence="6" type="ORF">M3P21_16475</name>
</gene>
<feature type="short sequence motif" description="GXGXXG" evidence="4">
    <location>
        <begin position="87"/>
        <end position="92"/>
    </location>
</feature>
<keyword evidence="7" id="KW-1185">Reference proteome</keyword>
<dbReference type="Pfam" id="PF01734">
    <property type="entry name" value="Patatin"/>
    <property type="match status" value="1"/>
</dbReference>
<protein>
    <submittedName>
        <fullName evidence="6">Patatin-like phospholipase family protein</fullName>
    </submittedName>
</protein>
<feature type="short sequence motif" description="GXSXG" evidence="4">
    <location>
        <begin position="116"/>
        <end position="120"/>
    </location>
</feature>
<dbReference type="PROSITE" id="PS51635">
    <property type="entry name" value="PNPLA"/>
    <property type="match status" value="1"/>
</dbReference>
<dbReference type="SUPFAM" id="SSF52151">
    <property type="entry name" value="FabD/lysophospholipase-like"/>
    <property type="match status" value="1"/>
</dbReference>
<evidence type="ECO:0000256" key="4">
    <source>
        <dbReference type="PROSITE-ProRule" id="PRU01161"/>
    </source>
</evidence>
<feature type="active site" description="Nucleophile" evidence="4">
    <location>
        <position position="118"/>
    </location>
</feature>
<sequence>MRGRGGWFRLLPALVIVLVGIGCAPKRALPPPDAATYESFEPVGMPPDIRYYADDFEVDKSQVIAEFRAAVSREKDADGVQLLALSGGGADGAYGAGVLNGWSRSGRRPEFDVVTGISTGAIIAPFAFLGSDYDPPLREFYTETRTADVAQLRILDALISGRTIANVTPLKKKINREMTDQLIREIAQEHARGRRLFVGTTNIDAERPVLWDVGAIASVGTPQAHQLVRSVILASASIPLVFDPVPIQVSNGHEVRQEMHVDGALTQQIFAYPPGLPVKQTLRELGYANKANTIWLIHNKRLEPRYREQDLRLSKMVDRTLGTLVRSQGLGDIAAITALAKRDDLRLRGLAVPVGFQTEPKEFFDPGYMRALYTQGYADGLRPDSWRADLKEIFLAR</sequence>
<keyword evidence="1 4" id="KW-0378">Hydrolase</keyword>